<dbReference type="GO" id="GO:0030007">
    <property type="term" value="P:intracellular potassium ion homeostasis"/>
    <property type="evidence" value="ECO:0007669"/>
    <property type="project" value="TreeGrafter"/>
</dbReference>
<dbReference type="Pfam" id="PF00689">
    <property type="entry name" value="Cation_ATPase_C"/>
    <property type="match status" value="1"/>
</dbReference>
<proteinExistence type="predicted"/>
<dbReference type="InterPro" id="IPR023299">
    <property type="entry name" value="ATPase_P-typ_cyto_dom_N"/>
</dbReference>
<dbReference type="PRINTS" id="PR00119">
    <property type="entry name" value="CATATPASE"/>
</dbReference>
<name>A0AA39R9V8_9LECA</name>
<evidence type="ECO:0000256" key="3">
    <source>
        <dbReference type="ARBA" id="ARBA00022692"/>
    </source>
</evidence>
<dbReference type="GO" id="GO:0005524">
    <property type="term" value="F:ATP binding"/>
    <property type="evidence" value="ECO:0007669"/>
    <property type="project" value="UniProtKB-KW"/>
</dbReference>
<evidence type="ECO:0000259" key="11">
    <source>
        <dbReference type="SMART" id="SM00831"/>
    </source>
</evidence>
<dbReference type="InterPro" id="IPR001757">
    <property type="entry name" value="P_typ_ATPase"/>
</dbReference>
<dbReference type="GO" id="GO:0016887">
    <property type="term" value="F:ATP hydrolysis activity"/>
    <property type="evidence" value="ECO:0007669"/>
    <property type="project" value="InterPro"/>
</dbReference>
<dbReference type="SMART" id="SM00831">
    <property type="entry name" value="Cation_ATPase_N"/>
    <property type="match status" value="1"/>
</dbReference>
<dbReference type="EMBL" id="JAFEKC020000002">
    <property type="protein sequence ID" value="KAK0516279.1"/>
    <property type="molecule type" value="Genomic_DNA"/>
</dbReference>
<dbReference type="InterPro" id="IPR059000">
    <property type="entry name" value="ATPase_P-type_domA"/>
</dbReference>
<dbReference type="PROSITE" id="PS00154">
    <property type="entry name" value="ATPASE_E1_E2"/>
    <property type="match status" value="1"/>
</dbReference>
<evidence type="ECO:0000256" key="6">
    <source>
        <dbReference type="ARBA" id="ARBA00022967"/>
    </source>
</evidence>
<evidence type="ECO:0000256" key="10">
    <source>
        <dbReference type="SAM" id="Phobius"/>
    </source>
</evidence>
<dbReference type="InterPro" id="IPR044492">
    <property type="entry name" value="P_typ_ATPase_HD_dom"/>
</dbReference>
<dbReference type="InterPro" id="IPR006068">
    <property type="entry name" value="ATPase_P-typ_cation-transptr_C"/>
</dbReference>
<keyword evidence="6" id="KW-1278">Translocase</keyword>
<feature type="transmembrane region" description="Helical" evidence="10">
    <location>
        <begin position="335"/>
        <end position="360"/>
    </location>
</feature>
<evidence type="ECO:0000256" key="7">
    <source>
        <dbReference type="ARBA" id="ARBA00022989"/>
    </source>
</evidence>
<dbReference type="Gene3D" id="2.70.150.10">
    <property type="entry name" value="Calcium-transporting ATPase, cytoplasmic transduction domain A"/>
    <property type="match status" value="1"/>
</dbReference>
<keyword evidence="2" id="KW-1003">Cell membrane</keyword>
<dbReference type="Pfam" id="PF13246">
    <property type="entry name" value="Cation_ATPase"/>
    <property type="match status" value="1"/>
</dbReference>
<dbReference type="PRINTS" id="PR00121">
    <property type="entry name" value="NAKATPASE"/>
</dbReference>
<evidence type="ECO:0000313" key="13">
    <source>
        <dbReference type="Proteomes" id="UP001166286"/>
    </source>
</evidence>
<dbReference type="InterPro" id="IPR008250">
    <property type="entry name" value="ATPase_P-typ_transduc_dom_A_sf"/>
</dbReference>
<evidence type="ECO:0000256" key="2">
    <source>
        <dbReference type="ARBA" id="ARBA00022475"/>
    </source>
</evidence>
<dbReference type="InterPro" id="IPR036412">
    <property type="entry name" value="HAD-like_sf"/>
</dbReference>
<feature type="transmembrane region" description="Helical" evidence="10">
    <location>
        <begin position="927"/>
        <end position="955"/>
    </location>
</feature>
<feature type="transmembrane region" description="Helical" evidence="10">
    <location>
        <begin position="176"/>
        <end position="195"/>
    </location>
</feature>
<dbReference type="Gene3D" id="3.40.50.1000">
    <property type="entry name" value="HAD superfamily/HAD-like"/>
    <property type="match status" value="1"/>
</dbReference>
<keyword evidence="4" id="KW-0547">Nucleotide-binding</keyword>
<sequence length="1082" mass="120324">MDLDKEKPGIRWHTTDEEAQGTARRPLQRSYPNNSSLSINSVHSRRSSIDLSTTLPIQYRTVSFNINESQERGRAEVKKAHDSATTELSSLDWHRITPEELFSRLSTEPSRGLSDEQIKRRFAEYGKNVPSPPPTHHFKTIFGYFFKGFGSILLVGSVLVFVCWKPLGEPPTQANLALAIVLLAVFMIQAGFNAWQDWSSSKVMASITTMLPENSLLMREGVQITIVASEIVPGDILFLKAGNKLPADVRFVDVSSDAKFDRSILTGESLPLSGTINSTDDNYLETRCIGMQGTHCISGSAIGVVVATGDKTVFGRIAKLTNEPKTGMTTLEREIFNFVLIIVSIMLTMIIVVIVVWASWLRKSHPDWINVPTLIVDCVSIAIAFIPEGLPIALTASLTICANLMKKNKILCKSLKTVETLGAVSVICSDKTGTLTKNEMFVTGCSIGTTSMTPEAARDMITIRRHDPNTASNAADQLRAIAGLCNSGEFDMLTSHQPLLKRKINGDATDKAILRFSESLGEVAHLKTFWKKEFEVAFNSKNKFMIRTYSLLDSDGLKFTMSLSEECNFNSYDILLTIKGAPDVLINRCTHYTSQAGDTHLLDENTRRMIEKIKDEWSSQGKRVILLARRILSREQATSRDMETTVLERSTGSLTLVGLVSIVDPPRGEIPEVVCTLRGAGIRIFMVTGDFALTAQAIAKECGIISNEPSLVKDVKALSRNAEPDYTKTKDPVQLDRLHGPRSYTSIVLSGPEMIGLNENQWDKLCVYDEIVFARTTPEQKLRIVREFQARNEIVAMTGDGVNDAPSLKAADIGIALGSGSDIAIEAADMVLLESFSAIVEAVQYGRVVFDNLKKTIAYLLPAGSFSEFWPVFTNVLFGLPQVLSSFLMIIICCFTDCAAATVLAYEAPEADVLLRKPRNPKKDRLVNWQLILQSYGIIGVIETLSSFSMSYWYLQRSGIPFSALWFKYGQVPSNLDQEFYTARLNEASSIYFINLVVMQWFTLLAIRTRRLSIFQHPPAFNRATQNLLLFPAIAFALCMAIFWTYLPQLQIVLNTSRVPAEHFFLPITFGLGCWFTAKFAW</sequence>
<dbReference type="Pfam" id="PF00690">
    <property type="entry name" value="Cation_ATPase_N"/>
    <property type="match status" value="1"/>
</dbReference>
<feature type="compositionally biased region" description="Basic and acidic residues" evidence="9">
    <location>
        <begin position="1"/>
        <end position="16"/>
    </location>
</feature>
<keyword evidence="7 10" id="KW-1133">Transmembrane helix</keyword>
<feature type="transmembrane region" description="Helical" evidence="10">
    <location>
        <begin position="990"/>
        <end position="1007"/>
    </location>
</feature>
<dbReference type="Pfam" id="PF00702">
    <property type="entry name" value="Hydrolase"/>
    <property type="match status" value="1"/>
</dbReference>
<reference evidence="12" key="1">
    <citation type="submission" date="2023-03" db="EMBL/GenBank/DDBJ databases">
        <title>Complete genome of Cladonia borealis.</title>
        <authorList>
            <person name="Park H."/>
        </authorList>
    </citation>
    <scope>NUCLEOTIDE SEQUENCE</scope>
    <source>
        <strain evidence="12">ANT050790</strain>
    </source>
</reference>
<evidence type="ECO:0000256" key="8">
    <source>
        <dbReference type="ARBA" id="ARBA00023136"/>
    </source>
</evidence>
<dbReference type="GO" id="GO:1902600">
    <property type="term" value="P:proton transmembrane transport"/>
    <property type="evidence" value="ECO:0007669"/>
    <property type="project" value="TreeGrafter"/>
</dbReference>
<feature type="transmembrane region" description="Helical" evidence="10">
    <location>
        <begin position="144"/>
        <end position="164"/>
    </location>
</feature>
<feature type="compositionally biased region" description="Polar residues" evidence="9">
    <location>
        <begin position="30"/>
        <end position="42"/>
    </location>
</feature>
<protein>
    <recommendedName>
        <fullName evidence="11">Cation-transporting P-type ATPase N-terminal domain-containing protein</fullName>
    </recommendedName>
</protein>
<feature type="transmembrane region" description="Helical" evidence="10">
    <location>
        <begin position="380"/>
        <end position="405"/>
    </location>
</feature>
<dbReference type="InterPro" id="IPR050510">
    <property type="entry name" value="Cation_transp_ATPase_P-type"/>
</dbReference>
<dbReference type="GO" id="GO:0005886">
    <property type="term" value="C:plasma membrane"/>
    <property type="evidence" value="ECO:0007669"/>
    <property type="project" value="UniProtKB-SubCell"/>
</dbReference>
<evidence type="ECO:0000256" key="5">
    <source>
        <dbReference type="ARBA" id="ARBA00022840"/>
    </source>
</evidence>
<keyword evidence="5" id="KW-0067">ATP-binding</keyword>
<dbReference type="SFLD" id="SFLDF00027">
    <property type="entry name" value="p-type_atpase"/>
    <property type="match status" value="1"/>
</dbReference>
<gene>
    <name evidence="12" type="ORF">JMJ35_000882</name>
</gene>
<dbReference type="SUPFAM" id="SSF81665">
    <property type="entry name" value="Calcium ATPase, transmembrane domain M"/>
    <property type="match status" value="1"/>
</dbReference>
<dbReference type="Pfam" id="PF00122">
    <property type="entry name" value="E1-E2_ATPase"/>
    <property type="match status" value="1"/>
</dbReference>
<dbReference type="SUPFAM" id="SSF56784">
    <property type="entry name" value="HAD-like"/>
    <property type="match status" value="1"/>
</dbReference>
<keyword evidence="8 10" id="KW-0472">Membrane</keyword>
<dbReference type="SUPFAM" id="SSF81660">
    <property type="entry name" value="Metal cation-transporting ATPase, ATP-binding domain N"/>
    <property type="match status" value="1"/>
</dbReference>
<dbReference type="SUPFAM" id="SSF81653">
    <property type="entry name" value="Calcium ATPase, transduction domain A"/>
    <property type="match status" value="1"/>
</dbReference>
<accession>A0AA39R9V8</accession>
<dbReference type="GO" id="GO:1990573">
    <property type="term" value="P:potassium ion import across plasma membrane"/>
    <property type="evidence" value="ECO:0007669"/>
    <property type="project" value="TreeGrafter"/>
</dbReference>
<comment type="caution">
    <text evidence="12">The sequence shown here is derived from an EMBL/GenBank/DDBJ whole genome shotgun (WGS) entry which is preliminary data.</text>
</comment>
<feature type="domain" description="Cation-transporting P-type ATPase N-terminal" evidence="11">
    <location>
        <begin position="92"/>
        <end position="165"/>
    </location>
</feature>
<dbReference type="PANTHER" id="PTHR43294">
    <property type="entry name" value="SODIUM/POTASSIUM-TRANSPORTING ATPASE SUBUNIT ALPHA"/>
    <property type="match status" value="1"/>
</dbReference>
<dbReference type="GO" id="GO:0006883">
    <property type="term" value="P:intracellular sodium ion homeostasis"/>
    <property type="evidence" value="ECO:0007669"/>
    <property type="project" value="TreeGrafter"/>
</dbReference>
<dbReference type="InterPro" id="IPR023214">
    <property type="entry name" value="HAD_sf"/>
</dbReference>
<dbReference type="InterPro" id="IPR023298">
    <property type="entry name" value="ATPase_P-typ_TM_dom_sf"/>
</dbReference>
<dbReference type="SFLD" id="SFLDG00002">
    <property type="entry name" value="C1.7:_P-type_atpase_like"/>
    <property type="match status" value="1"/>
</dbReference>
<dbReference type="GO" id="GO:0005391">
    <property type="term" value="F:P-type sodium:potassium-exchanging transporter activity"/>
    <property type="evidence" value="ECO:0007669"/>
    <property type="project" value="TreeGrafter"/>
</dbReference>
<feature type="transmembrane region" description="Helical" evidence="10">
    <location>
        <begin position="884"/>
        <end position="906"/>
    </location>
</feature>
<dbReference type="Gene3D" id="3.40.1110.10">
    <property type="entry name" value="Calcium-transporting ATPase, cytoplasmic domain N"/>
    <property type="match status" value="1"/>
</dbReference>
<organism evidence="12 13">
    <name type="scientific">Cladonia borealis</name>
    <dbReference type="NCBI Taxonomy" id="184061"/>
    <lineage>
        <taxon>Eukaryota</taxon>
        <taxon>Fungi</taxon>
        <taxon>Dikarya</taxon>
        <taxon>Ascomycota</taxon>
        <taxon>Pezizomycotina</taxon>
        <taxon>Lecanoromycetes</taxon>
        <taxon>OSLEUM clade</taxon>
        <taxon>Lecanoromycetidae</taxon>
        <taxon>Lecanorales</taxon>
        <taxon>Lecanorineae</taxon>
        <taxon>Cladoniaceae</taxon>
        <taxon>Cladonia</taxon>
    </lineage>
</organism>
<dbReference type="Proteomes" id="UP001166286">
    <property type="component" value="Unassembled WGS sequence"/>
</dbReference>
<dbReference type="PANTHER" id="PTHR43294:SF21">
    <property type="entry name" value="CATION TRANSPORTING ATPASE"/>
    <property type="match status" value="1"/>
</dbReference>
<dbReference type="NCBIfam" id="TIGR01494">
    <property type="entry name" value="ATPase_P-type"/>
    <property type="match status" value="2"/>
</dbReference>
<comment type="subcellular location">
    <subcellularLocation>
        <location evidence="1">Cell membrane</location>
        <topology evidence="1">Multi-pass membrane protein</topology>
    </subcellularLocation>
</comment>
<feature type="region of interest" description="Disordered" evidence="9">
    <location>
        <begin position="1"/>
        <end position="45"/>
    </location>
</feature>
<dbReference type="GO" id="GO:0036376">
    <property type="term" value="P:sodium ion export across plasma membrane"/>
    <property type="evidence" value="ECO:0007669"/>
    <property type="project" value="TreeGrafter"/>
</dbReference>
<dbReference type="FunFam" id="3.40.50.1000:FF:000001">
    <property type="entry name" value="Phospholipid-transporting ATPase IC"/>
    <property type="match status" value="1"/>
</dbReference>
<keyword evidence="13" id="KW-1185">Reference proteome</keyword>
<dbReference type="InterPro" id="IPR004014">
    <property type="entry name" value="ATPase_P-typ_cation-transptr_N"/>
</dbReference>
<dbReference type="SFLD" id="SFLDS00003">
    <property type="entry name" value="Haloacid_Dehalogenase"/>
    <property type="match status" value="1"/>
</dbReference>
<feature type="transmembrane region" description="Helical" evidence="10">
    <location>
        <begin position="1028"/>
        <end position="1047"/>
    </location>
</feature>
<feature type="transmembrane region" description="Helical" evidence="10">
    <location>
        <begin position="857"/>
        <end position="878"/>
    </location>
</feature>
<keyword evidence="3 10" id="KW-0812">Transmembrane</keyword>
<dbReference type="Gene3D" id="1.20.1110.10">
    <property type="entry name" value="Calcium-transporting ATPase, transmembrane domain"/>
    <property type="match status" value="1"/>
</dbReference>
<evidence type="ECO:0000256" key="4">
    <source>
        <dbReference type="ARBA" id="ARBA00022741"/>
    </source>
</evidence>
<evidence type="ECO:0000256" key="1">
    <source>
        <dbReference type="ARBA" id="ARBA00004651"/>
    </source>
</evidence>
<dbReference type="InterPro" id="IPR018303">
    <property type="entry name" value="ATPase_P-typ_P_site"/>
</dbReference>
<evidence type="ECO:0000313" key="12">
    <source>
        <dbReference type="EMBL" id="KAK0516279.1"/>
    </source>
</evidence>
<evidence type="ECO:0000256" key="9">
    <source>
        <dbReference type="SAM" id="MobiDB-lite"/>
    </source>
</evidence>
<dbReference type="FunFam" id="3.40.1110.10:FF:000114">
    <property type="entry name" value="H /K ATPase alpha subunit, putative"/>
    <property type="match status" value="1"/>
</dbReference>
<dbReference type="AlphaFoldDB" id="A0AA39R9V8"/>